<evidence type="ECO:0000256" key="3">
    <source>
        <dbReference type="SAM" id="MobiDB-lite"/>
    </source>
</evidence>
<dbReference type="OrthoDB" id="6109at2759"/>
<keyword evidence="2" id="KW-0539">Nucleus</keyword>
<evidence type="ECO:0000259" key="5">
    <source>
        <dbReference type="Pfam" id="PF10433"/>
    </source>
</evidence>
<evidence type="ECO:0008006" key="9">
    <source>
        <dbReference type="Google" id="ProtNLM"/>
    </source>
</evidence>
<dbReference type="Pfam" id="PF03178">
    <property type="entry name" value="CPSF_A"/>
    <property type="match status" value="1"/>
</dbReference>
<evidence type="ECO:0000313" key="7">
    <source>
        <dbReference type="EMBL" id="KNE54337.1"/>
    </source>
</evidence>
<evidence type="ECO:0000256" key="1">
    <source>
        <dbReference type="ARBA" id="ARBA00004123"/>
    </source>
</evidence>
<evidence type="ECO:0000259" key="4">
    <source>
        <dbReference type="Pfam" id="PF03178"/>
    </source>
</evidence>
<evidence type="ECO:0000259" key="6">
    <source>
        <dbReference type="Pfam" id="PF23726"/>
    </source>
</evidence>
<gene>
    <name evidence="7" type="ORF">AMAG_00317</name>
</gene>
<reference evidence="8" key="2">
    <citation type="submission" date="2009-11" db="EMBL/GenBank/DDBJ databases">
        <title>The Genome Sequence of Allomyces macrogynus strain ATCC 38327.</title>
        <authorList>
            <consortium name="The Broad Institute Genome Sequencing Platform"/>
            <person name="Russ C."/>
            <person name="Cuomo C."/>
            <person name="Shea T."/>
            <person name="Young S.K."/>
            <person name="Zeng Q."/>
            <person name="Koehrsen M."/>
            <person name="Haas B."/>
            <person name="Borodovsky M."/>
            <person name="Guigo R."/>
            <person name="Alvarado L."/>
            <person name="Berlin A."/>
            <person name="Borenstein D."/>
            <person name="Chen Z."/>
            <person name="Engels R."/>
            <person name="Freedman E."/>
            <person name="Gellesch M."/>
            <person name="Goldberg J."/>
            <person name="Griggs A."/>
            <person name="Gujja S."/>
            <person name="Heiman D."/>
            <person name="Hepburn T."/>
            <person name="Howarth C."/>
            <person name="Jen D."/>
            <person name="Larson L."/>
            <person name="Lewis B."/>
            <person name="Mehta T."/>
            <person name="Park D."/>
            <person name="Pearson M."/>
            <person name="Roberts A."/>
            <person name="Saif S."/>
            <person name="Shenoy N."/>
            <person name="Sisk P."/>
            <person name="Stolte C."/>
            <person name="Sykes S."/>
            <person name="Walk T."/>
            <person name="White J."/>
            <person name="Yandava C."/>
            <person name="Burger G."/>
            <person name="Gray M.W."/>
            <person name="Holland P.W.H."/>
            <person name="King N."/>
            <person name="Lang F.B.F."/>
            <person name="Roger A.J."/>
            <person name="Ruiz-Trillo I."/>
            <person name="Lander E."/>
            <person name="Nusbaum C."/>
        </authorList>
    </citation>
    <scope>NUCLEOTIDE SEQUENCE [LARGE SCALE GENOMIC DNA]</scope>
    <source>
        <strain evidence="8">ATCC 38327</strain>
    </source>
</reference>
<dbReference type="VEuPathDB" id="FungiDB:AMAG_00317"/>
<feature type="domain" description="RSE1/DDB1/CPSF1 first beta-propeller" evidence="5">
    <location>
        <begin position="14"/>
        <end position="302"/>
    </location>
</feature>
<comment type="subcellular location">
    <subcellularLocation>
        <location evidence="1">Nucleus</location>
    </subcellularLocation>
</comment>
<dbReference type="GO" id="GO:0003676">
    <property type="term" value="F:nucleic acid binding"/>
    <property type="evidence" value="ECO:0007669"/>
    <property type="project" value="InterPro"/>
</dbReference>
<accession>A0A0L0RV59</accession>
<dbReference type="Proteomes" id="UP000054350">
    <property type="component" value="Unassembled WGS sequence"/>
</dbReference>
<feature type="region of interest" description="Disordered" evidence="3">
    <location>
        <begin position="442"/>
        <end position="475"/>
    </location>
</feature>
<dbReference type="STRING" id="578462.A0A0L0RV59"/>
<dbReference type="EMBL" id="GG745328">
    <property type="protein sequence ID" value="KNE54337.1"/>
    <property type="molecule type" value="Genomic_DNA"/>
</dbReference>
<dbReference type="InterPro" id="IPR004871">
    <property type="entry name" value="RSE1/DDB1/CPSF1_C"/>
</dbReference>
<dbReference type="OMA" id="LEWRSKT"/>
<dbReference type="Pfam" id="PF10433">
    <property type="entry name" value="Beta-prop_RSE1_1st"/>
    <property type="match status" value="1"/>
</dbReference>
<evidence type="ECO:0000313" key="8">
    <source>
        <dbReference type="Proteomes" id="UP000054350"/>
    </source>
</evidence>
<reference evidence="7 8" key="1">
    <citation type="submission" date="2009-11" db="EMBL/GenBank/DDBJ databases">
        <title>Annotation of Allomyces macrogynus ATCC 38327.</title>
        <authorList>
            <consortium name="The Broad Institute Genome Sequencing Platform"/>
            <person name="Russ C."/>
            <person name="Cuomo C."/>
            <person name="Burger G."/>
            <person name="Gray M.W."/>
            <person name="Holland P.W.H."/>
            <person name="King N."/>
            <person name="Lang F.B.F."/>
            <person name="Roger A.J."/>
            <person name="Ruiz-Trillo I."/>
            <person name="Young S.K."/>
            <person name="Zeng Q."/>
            <person name="Gargeya S."/>
            <person name="Fitzgerald M."/>
            <person name="Haas B."/>
            <person name="Abouelleil A."/>
            <person name="Alvarado L."/>
            <person name="Arachchi H.M."/>
            <person name="Berlin A."/>
            <person name="Chapman S.B."/>
            <person name="Gearin G."/>
            <person name="Goldberg J."/>
            <person name="Griggs A."/>
            <person name="Gujja S."/>
            <person name="Hansen M."/>
            <person name="Heiman D."/>
            <person name="Howarth C."/>
            <person name="Larimer J."/>
            <person name="Lui A."/>
            <person name="MacDonald P.J.P."/>
            <person name="McCowen C."/>
            <person name="Montmayeur A."/>
            <person name="Murphy C."/>
            <person name="Neiman D."/>
            <person name="Pearson M."/>
            <person name="Priest M."/>
            <person name="Roberts A."/>
            <person name="Saif S."/>
            <person name="Shea T."/>
            <person name="Sisk P."/>
            <person name="Stolte C."/>
            <person name="Sykes S."/>
            <person name="Wortman J."/>
            <person name="Nusbaum C."/>
            <person name="Birren B."/>
        </authorList>
    </citation>
    <scope>NUCLEOTIDE SEQUENCE [LARGE SCALE GENOMIC DNA]</scope>
    <source>
        <strain evidence="7 8">ATCC 38327</strain>
    </source>
</reference>
<proteinExistence type="predicted"/>
<evidence type="ECO:0000256" key="2">
    <source>
        <dbReference type="ARBA" id="ARBA00023242"/>
    </source>
</evidence>
<dbReference type="InterPro" id="IPR018846">
    <property type="entry name" value="Beta-prop_RSE1/DDB1/CPSF1_1st"/>
</dbReference>
<dbReference type="InterPro" id="IPR050358">
    <property type="entry name" value="RSE1/DDB1/CFT1"/>
</dbReference>
<dbReference type="InterPro" id="IPR015943">
    <property type="entry name" value="WD40/YVTN_repeat-like_dom_sf"/>
</dbReference>
<dbReference type="eggNOG" id="KOG1896">
    <property type="taxonomic scope" value="Eukaryota"/>
</dbReference>
<protein>
    <recommendedName>
        <fullName evidence="9">Cleavage/polyadenylation specificity factor A subunit C-terminal domain-containing protein</fullName>
    </recommendedName>
</protein>
<organism evidence="7 8">
    <name type="scientific">Allomyces macrogynus (strain ATCC 38327)</name>
    <name type="common">Allomyces javanicus var. macrogynus</name>
    <dbReference type="NCBI Taxonomy" id="578462"/>
    <lineage>
        <taxon>Eukaryota</taxon>
        <taxon>Fungi</taxon>
        <taxon>Fungi incertae sedis</taxon>
        <taxon>Blastocladiomycota</taxon>
        <taxon>Blastocladiomycetes</taxon>
        <taxon>Blastocladiales</taxon>
        <taxon>Blastocladiaceae</taxon>
        <taxon>Allomyces</taxon>
    </lineage>
</organism>
<dbReference type="GO" id="GO:0005634">
    <property type="term" value="C:nucleus"/>
    <property type="evidence" value="ECO:0007669"/>
    <property type="project" value="UniProtKB-SubCell"/>
</dbReference>
<dbReference type="Gene3D" id="2.130.10.10">
    <property type="entry name" value="YVTN repeat-like/Quinoprotein amine dehydrogenase"/>
    <property type="match status" value="2"/>
</dbReference>
<name>A0A0L0RV59_ALLM3</name>
<dbReference type="PANTHER" id="PTHR10644">
    <property type="entry name" value="DNA REPAIR/RNA PROCESSING CPSF FAMILY"/>
    <property type="match status" value="1"/>
</dbReference>
<keyword evidence="8" id="KW-1185">Reference proteome</keyword>
<feature type="domain" description="RSE1/DDB1/CPSF1 second beta-propeller" evidence="6">
    <location>
        <begin position="534"/>
        <end position="975"/>
    </location>
</feature>
<dbReference type="Pfam" id="PF23726">
    <property type="entry name" value="Beta-prop_RSE1_2nd"/>
    <property type="match status" value="1"/>
</dbReference>
<dbReference type="InterPro" id="IPR058543">
    <property type="entry name" value="Beta-prop_RSE1/DDB1/CPSF1_2nd"/>
</dbReference>
<feature type="domain" description="RSE1/DDB1/CPSF1 C-terminal" evidence="4">
    <location>
        <begin position="1069"/>
        <end position="1478"/>
    </location>
</feature>
<sequence>MFAVHRTLAPPAGISLAATARFTTALVDELIVIKGTSLLQVWRPIPTTPATTKDAPRLHLVAEWPLYGDLVGLAPVRAAGLAAPGRCGLLLTFAEARAALVEYDASEHRLRTVSLHSWEHDPSLKTTTLTPLPPLLKVDPSPFPRCALVAVYADHWAVLPLHQRDALLLDAHPNDAASPQEPPVRSSFLIRPRDLPSEVVNVRDLAFVHGYLEPTLAALHETAPPTAAGLLDLRKDTVRCTFLTLDLRAGARTAHHADPSPAAAALFTSVPLPASATRVVPAPAPLGGVLVLAASGVIYLNQAVPGGIGAVTTAYALGAVPSNPACVRETSYSFAHDFSHLGLPLDNATAAFVPHPRALQNPNAPNTPLRCLLALPSGDVWACDLLRDPGMAGARTGLSGFQFTRVFAAPMASYLVPWGDDRTHLFYASANGPSVMLALDSDEASSVRGTPSKRRRLENGNGVDSTEPSKDDPPAVLVKEGDSAPGFRVVDVLASVGNLRDGVLCQSNGQNVTFCLSGDGHGSQYVVVQQAIHPTIQDRFKMTGVRRMWSLSSPSAEYDTLLVLSGDHKTLVFKAGHELKQINDTGFTTTTRTQYVGAFAHRAYLIQVLDHALVLLSGDGLTRLHGVDVDAVVHASTNDQLVQVHSVEGVTAAHVVADARGVWATRGELAARQTQVRNAEKARRKRAAAVASMAAPAAAATRAAPVTIAAMDDLDDLDDLDLDLYGDSAVPAKPAVSATHMAPAIDAVPDIADEEVPPHPAAEAREVLMLVQRHHVRVLRMPDLVEVFSIADVHDAPMAMIDQGAGEAMETDGETTAAMPGPADVVQVHMLEFGARVEDTYLLVVARDTSMTVYQARHPDIDSDSPTNPHASRSAVVWAKVALDPALLAGGIPAHPSTKGDVTPPWLTVHAFKNVAGHPGAMVVRHAGGAGAPRTCFWLLASPRGHVAAESVVIGFTPFHHAQCRHGFILATASGHLLVAQMDATLEFDARVPHRKIHTGQTAHLASFDQDSGTLAVAVSSPVDFHLLVEVPDQIEHHPPTGIRTPHLHQDMLTRTKRPGAYLATSRQFRLELVSAANFAVAATYEFEEYEHVVAIHHAELHSSQTRSGKQRYLVVGTAFVKGEDVSTRGKVYVFETITVVPEVGRPETAHRLKLQWSDEIKAPVTALSSLRGHLVIAHGPKVLVMDYEENKDGERSLVGIAFHDAQVYVTQLATFKSYILVGDRVKSVEFLIMQEDPPKLFYLGKDHHPMPVTALDSMIMGNLAGFLAADELGAMHLLMYAPQNIQSYGGTKLLRRADYFLGAVVNKLLRFRMNSGAPTAATSVVVPPAVASSNKSPGALVAVAGMATSAAASTSSLPSKPVNGAAPNGVMGAKMGPAKPAALAAAAVNAPPATAIVPAEVAMANLALCTDGSVSVVAPVSEVAYKRLLLLYNRICESLPTAAALHPKAYRHYLVQSRLFSNNPATMLDLNLIADFLTRPLPEQHEHARALGSTLARIRDDVRAVSAAWTVL</sequence>